<dbReference type="GO" id="GO:0005524">
    <property type="term" value="F:ATP binding"/>
    <property type="evidence" value="ECO:0007669"/>
    <property type="project" value="UniProtKB-KW"/>
</dbReference>
<dbReference type="InterPro" id="IPR017871">
    <property type="entry name" value="ABC_transporter-like_CS"/>
</dbReference>
<dbReference type="PROSITE" id="PS00211">
    <property type="entry name" value="ABC_TRANSPORTER_1"/>
    <property type="match status" value="2"/>
</dbReference>
<evidence type="ECO:0000256" key="4">
    <source>
        <dbReference type="SAM" id="MobiDB-lite"/>
    </source>
</evidence>
<dbReference type="InterPro" id="IPR003439">
    <property type="entry name" value="ABC_transporter-like_ATP-bd"/>
</dbReference>
<dbReference type="AlphaFoldDB" id="A0A3D4VFF0"/>
<sequence length="567" mass="61765">MWMPRRKRLPGASMSRTASPWLVATQLTALRPDGSALLSDVTLAVANERVGLIGPNGSGKSTLLHLFSGTRTPDRGVVERTGRLGVLMQRSTLPPHATVADLLGVADVMAALARCDAGQGSAEDVQCIGDRWDLTDRVTDALATFGLGHIPLDRLVHDVSGGERTRLRLASVLLDAPDLLLLDEPTNDLDATHRDAVHHLVRSWPRGLLVATHDRALLEHVDRIVAIEQGTVRSYGGNWEHYVAARDAQRLAAEREHANALATRDRVRREQQAARERQARRDAAGRRGRADGGVPRIMLGMMQERSESTNARLSGTIARAQADAEARVRDARARLEEHASLALPPARSGLAAGTLVVALRDATITVVDNIPLLEHVHLEVRGPERVALVGANGSGKSTLLRVLAGRHPVDERVIYRGVPMSSVVFLDQHATLLDTHATILDAMRASSVARGERVDEETLRATLARFGFRAEQAERNVHQLSGGERMRAALACVLGVTNESAPRLLLLDEPTNHLDLTSLEAVEQALRRYDGALIVASHDRHFLDAVGITRIESVSRWHPHTMSDYPG</sequence>
<gene>
    <name evidence="6" type="ORF">DGD08_17895</name>
</gene>
<feature type="region of interest" description="Disordered" evidence="4">
    <location>
        <begin position="261"/>
        <end position="293"/>
    </location>
</feature>
<evidence type="ECO:0000259" key="5">
    <source>
        <dbReference type="PROSITE" id="PS50893"/>
    </source>
</evidence>
<dbReference type="PANTHER" id="PTHR19211:SF6">
    <property type="entry name" value="BLL7188 PROTEIN"/>
    <property type="match status" value="1"/>
</dbReference>
<dbReference type="SUPFAM" id="SSF52540">
    <property type="entry name" value="P-loop containing nucleoside triphosphate hydrolases"/>
    <property type="match status" value="2"/>
</dbReference>
<keyword evidence="2" id="KW-0547">Nucleotide-binding</keyword>
<protein>
    <submittedName>
        <fullName evidence="6">ABC transporter ATP-binding protein</fullName>
    </submittedName>
</protein>
<comment type="caution">
    <text evidence="6">The sequence shown here is derived from an EMBL/GenBank/DDBJ whole genome shotgun (WGS) entry which is preliminary data.</text>
</comment>
<feature type="domain" description="ABC transporter" evidence="5">
    <location>
        <begin position="22"/>
        <end position="254"/>
    </location>
</feature>
<accession>A0A3D4VFF0</accession>
<name>A0A3D4VFF0_9BACT</name>
<dbReference type="PROSITE" id="PS50893">
    <property type="entry name" value="ABC_TRANSPORTER_2"/>
    <property type="match status" value="2"/>
</dbReference>
<dbReference type="SMART" id="SM00382">
    <property type="entry name" value="AAA"/>
    <property type="match status" value="2"/>
</dbReference>
<evidence type="ECO:0000256" key="1">
    <source>
        <dbReference type="ARBA" id="ARBA00022737"/>
    </source>
</evidence>
<keyword evidence="1" id="KW-0677">Repeat</keyword>
<dbReference type="Pfam" id="PF00005">
    <property type="entry name" value="ABC_tran"/>
    <property type="match status" value="2"/>
</dbReference>
<dbReference type="InterPro" id="IPR003593">
    <property type="entry name" value="AAA+_ATPase"/>
</dbReference>
<keyword evidence="3 6" id="KW-0067">ATP-binding</keyword>
<dbReference type="GO" id="GO:0016887">
    <property type="term" value="F:ATP hydrolysis activity"/>
    <property type="evidence" value="ECO:0007669"/>
    <property type="project" value="InterPro"/>
</dbReference>
<evidence type="ECO:0000256" key="3">
    <source>
        <dbReference type="ARBA" id="ARBA00022840"/>
    </source>
</evidence>
<dbReference type="PANTHER" id="PTHR19211">
    <property type="entry name" value="ATP-BINDING TRANSPORT PROTEIN-RELATED"/>
    <property type="match status" value="1"/>
</dbReference>
<evidence type="ECO:0000256" key="2">
    <source>
        <dbReference type="ARBA" id="ARBA00022741"/>
    </source>
</evidence>
<evidence type="ECO:0000313" key="6">
    <source>
        <dbReference type="EMBL" id="HCT59077.1"/>
    </source>
</evidence>
<proteinExistence type="predicted"/>
<dbReference type="EMBL" id="DPIY01000012">
    <property type="protein sequence ID" value="HCT59077.1"/>
    <property type="molecule type" value="Genomic_DNA"/>
</dbReference>
<dbReference type="Gene3D" id="3.40.50.300">
    <property type="entry name" value="P-loop containing nucleotide triphosphate hydrolases"/>
    <property type="match status" value="2"/>
</dbReference>
<reference evidence="6 7" key="1">
    <citation type="journal article" date="2018" name="Nat. Biotechnol.">
        <title>A standardized bacterial taxonomy based on genome phylogeny substantially revises the tree of life.</title>
        <authorList>
            <person name="Parks D.H."/>
            <person name="Chuvochina M."/>
            <person name="Waite D.W."/>
            <person name="Rinke C."/>
            <person name="Skarshewski A."/>
            <person name="Chaumeil P.A."/>
            <person name="Hugenholtz P."/>
        </authorList>
    </citation>
    <scope>NUCLEOTIDE SEQUENCE [LARGE SCALE GENOMIC DNA]</scope>
    <source>
        <strain evidence="6">UBA8844</strain>
    </source>
</reference>
<dbReference type="Proteomes" id="UP000264071">
    <property type="component" value="Unassembled WGS sequence"/>
</dbReference>
<dbReference type="FunFam" id="3.40.50.300:FF:001320">
    <property type="entry name" value="Heme ABC transporter ATP-binding protein"/>
    <property type="match status" value="1"/>
</dbReference>
<organism evidence="6 7">
    <name type="scientific">Gemmatimonas aurantiaca</name>
    <dbReference type="NCBI Taxonomy" id="173480"/>
    <lineage>
        <taxon>Bacteria</taxon>
        <taxon>Pseudomonadati</taxon>
        <taxon>Gemmatimonadota</taxon>
        <taxon>Gemmatimonadia</taxon>
        <taxon>Gemmatimonadales</taxon>
        <taxon>Gemmatimonadaceae</taxon>
        <taxon>Gemmatimonas</taxon>
    </lineage>
</organism>
<dbReference type="InterPro" id="IPR027417">
    <property type="entry name" value="P-loop_NTPase"/>
</dbReference>
<feature type="compositionally biased region" description="Basic and acidic residues" evidence="4">
    <location>
        <begin position="261"/>
        <end position="290"/>
    </location>
</feature>
<evidence type="ECO:0000313" key="7">
    <source>
        <dbReference type="Proteomes" id="UP000264071"/>
    </source>
</evidence>
<dbReference type="CDD" id="cd03221">
    <property type="entry name" value="ABCF_EF-3"/>
    <property type="match status" value="1"/>
</dbReference>
<dbReference type="InterPro" id="IPR050611">
    <property type="entry name" value="ABCF"/>
</dbReference>
<feature type="domain" description="ABC transporter" evidence="5">
    <location>
        <begin position="357"/>
        <end position="565"/>
    </location>
</feature>